<dbReference type="SUPFAM" id="SSF48208">
    <property type="entry name" value="Six-hairpin glycosidases"/>
    <property type="match status" value="1"/>
</dbReference>
<dbReference type="OrthoDB" id="9761045at2"/>
<dbReference type="Gene3D" id="2.60.420.10">
    <property type="entry name" value="Maltose phosphorylase, domain 3"/>
    <property type="match status" value="1"/>
</dbReference>
<dbReference type="eggNOG" id="COG3250">
    <property type="taxonomic scope" value="Bacteria"/>
</dbReference>
<evidence type="ECO:0000313" key="9">
    <source>
        <dbReference type="Proteomes" id="UP000008229"/>
    </source>
</evidence>
<dbReference type="InterPro" id="IPR013737">
    <property type="entry name" value="Bac_rhamnosid_N"/>
</dbReference>
<organism evidence="8 9">
    <name type="scientific">Conexibacter woesei (strain DSM 14684 / CCUG 47730 / CIP 108061 / JCM 11494 / NBRC 100937 / ID131577)</name>
    <dbReference type="NCBI Taxonomy" id="469383"/>
    <lineage>
        <taxon>Bacteria</taxon>
        <taxon>Bacillati</taxon>
        <taxon>Actinomycetota</taxon>
        <taxon>Thermoleophilia</taxon>
        <taxon>Solirubrobacterales</taxon>
        <taxon>Conexibacteraceae</taxon>
        <taxon>Conexibacter</taxon>
    </lineage>
</organism>
<dbReference type="Pfam" id="PF08531">
    <property type="entry name" value="Bac_rhamnosid_N"/>
    <property type="match status" value="1"/>
</dbReference>
<feature type="domain" description="Bacterial alpha-L-rhamnosidase N-terminal" evidence="5">
    <location>
        <begin position="224"/>
        <end position="393"/>
    </location>
</feature>
<keyword evidence="3" id="KW-0378">Hydrolase</keyword>
<evidence type="ECO:0000259" key="5">
    <source>
        <dbReference type="Pfam" id="PF08531"/>
    </source>
</evidence>
<evidence type="ECO:0000259" key="4">
    <source>
        <dbReference type="Pfam" id="PF05592"/>
    </source>
</evidence>
<keyword evidence="9" id="KW-1185">Reference proteome</keyword>
<dbReference type="Pfam" id="PF17390">
    <property type="entry name" value="Bac_rhamnosid_C"/>
    <property type="match status" value="1"/>
</dbReference>
<proteinExistence type="predicted"/>
<sequence>MAAYEGNQRVGELRGERLRCERLSDPLAVEPARPRLSWIAAAAAAPGTSGPASGAGASGAAAGEPADAAVSRGQRPTAYRVLAASSLKALSAVSERLAGGGERRGGAHRLPAGGRDLLWDSGRVAAAETLAVEWGGAPLAPCVRVFWRVLVWDRDGRVGPPSAIATFGAGLGDGEDAWGGAQWLGHGHPWAEHTPAGGDELDPLHNMGMTSALLRTEFALTRPVVRATAYATARGVYRLRLNGARVGDDELAPGWTDYRRRIHYQAFDLTRRLRSGANALGVELGEGWYAGYVGWMAKHAGGHYGARPSALVHVRVEHADGSLTLLSTDGGGWRATRGPRVYSDLQMGERFDARLVEAGWDEPGFDDAGWEQAVVHAPPAGARLEAQPCEPARALRELAPIALTEPRPGTWVFDLGQNLVGWARLRAAGPRGTAVTLRFGELLRPDGTLYTDNLRTAAARDTFVLAGRDDGTPEQFEPAFTFHGFRYVELTGLPTAPALADLTACVVHSDAPWAGEFACSHELLNAIARNAEWGQRGNFLSIPTDCPQRDERLGWLADTQVFAATALRNMDCTAFLSKWLQDVRDAQADDGAFPDVAPLPPAYDVLSHGAPGWGDGGVIVPWLVWRASGERAVLAAHYPAMVRWMEHLAALNPSHLRRDGLYNSYGDWLNVDAQTPKDLLATAYWALDARLLEQIARELGHEPDATRWRALHARVAAAFGAEWVAADGSLRTPTQTGYLLALHAELLPPALRASAAAHLAADVVARGRRLSTGFIGTGLLCPLLTEHGHAELAYDLALADTHPSWGATVRAGATTMWERWDGWSEDGGFASPNMNSFNHYAFGAIGEWLHRHVAGLDQHPDVPGWGHVWVRPQLDARLTWARAAHDSPRGPVRAGWELRDGELTLDVEIPPGAVGTVFVPGGDAAALRESGRPLADVAGVRLDGIEGDRIVVHVDSGRYVFTHQEGRDGDD</sequence>
<evidence type="ECO:0000256" key="1">
    <source>
        <dbReference type="ARBA" id="ARBA00001445"/>
    </source>
</evidence>
<dbReference type="HOGENOM" id="CLU_002926_1_1_11"/>
<evidence type="ECO:0000259" key="7">
    <source>
        <dbReference type="Pfam" id="PF17390"/>
    </source>
</evidence>
<evidence type="ECO:0000256" key="2">
    <source>
        <dbReference type="ARBA" id="ARBA00012652"/>
    </source>
</evidence>
<dbReference type="PANTHER" id="PTHR33307:SF6">
    <property type="entry name" value="ALPHA-RHAMNOSIDASE (EUROFUNG)-RELATED"/>
    <property type="match status" value="1"/>
</dbReference>
<dbReference type="EMBL" id="CP001854">
    <property type="protein sequence ID" value="ADB48679.1"/>
    <property type="molecule type" value="Genomic_DNA"/>
</dbReference>
<dbReference type="InterPro" id="IPR035398">
    <property type="entry name" value="Bac_rhamnosid_C"/>
</dbReference>
<dbReference type="STRING" id="469383.Cwoe_0243"/>
<dbReference type="InterPro" id="IPR013783">
    <property type="entry name" value="Ig-like_fold"/>
</dbReference>
<reference evidence="8 9" key="1">
    <citation type="journal article" date="2010" name="Stand. Genomic Sci.">
        <title>Complete genome sequence of Conexibacter woesei type strain (ID131577).</title>
        <authorList>
            <person name="Pukall R."/>
            <person name="Lapidus A."/>
            <person name="Glavina Del Rio T."/>
            <person name="Copeland A."/>
            <person name="Tice H."/>
            <person name="Cheng J.-F."/>
            <person name="Lucas S."/>
            <person name="Chen F."/>
            <person name="Nolan M."/>
            <person name="Bruce D."/>
            <person name="Goodwin L."/>
            <person name="Pitluck S."/>
            <person name="Mavromatis K."/>
            <person name="Ivanova N."/>
            <person name="Ovchinnikova G."/>
            <person name="Pati A."/>
            <person name="Chen A."/>
            <person name="Palaniappan K."/>
            <person name="Land M."/>
            <person name="Hauser L."/>
            <person name="Chang Y.-J."/>
            <person name="Jeffries C.D."/>
            <person name="Chain P."/>
            <person name="Meincke L."/>
            <person name="Sims D."/>
            <person name="Brettin T."/>
            <person name="Detter J.C."/>
            <person name="Rohde M."/>
            <person name="Goeker M."/>
            <person name="Bristow J."/>
            <person name="Eisen J.A."/>
            <person name="Markowitz V."/>
            <person name="Kyrpides N.C."/>
            <person name="Klenk H.-P."/>
            <person name="Hugenholtz P."/>
        </authorList>
    </citation>
    <scope>NUCLEOTIDE SEQUENCE [LARGE SCALE GENOMIC DNA]</scope>
    <source>
        <strain evidence="9">DSM 14684 / CIP 108061 / JCM 11494 / NBRC 100937 / ID131577</strain>
    </source>
</reference>
<dbReference type="AlphaFoldDB" id="D3F606"/>
<gene>
    <name evidence="8" type="ordered locus">Cwoe_0243</name>
</gene>
<comment type="catalytic activity">
    <reaction evidence="1">
        <text>Hydrolysis of terminal non-reducing alpha-L-rhamnose residues in alpha-L-rhamnosides.</text>
        <dbReference type="EC" id="3.2.1.40"/>
    </reaction>
</comment>
<dbReference type="InterPro" id="IPR035396">
    <property type="entry name" value="Bac_rhamnosid6H"/>
</dbReference>
<protein>
    <recommendedName>
        <fullName evidence="2">alpha-L-rhamnosidase</fullName>
        <ecNumber evidence="2">3.2.1.40</ecNumber>
    </recommendedName>
</protein>
<evidence type="ECO:0000256" key="3">
    <source>
        <dbReference type="ARBA" id="ARBA00022801"/>
    </source>
</evidence>
<feature type="domain" description="Alpha-L-rhamnosidase concanavalin-like" evidence="4">
    <location>
        <begin position="407"/>
        <end position="508"/>
    </location>
</feature>
<name>D3F606_CONWI</name>
<dbReference type="InterPro" id="IPR008902">
    <property type="entry name" value="Rhamnosid_concanavalin"/>
</dbReference>
<dbReference type="Proteomes" id="UP000008229">
    <property type="component" value="Chromosome"/>
</dbReference>
<dbReference type="GO" id="GO:0030596">
    <property type="term" value="F:alpha-L-rhamnosidase activity"/>
    <property type="evidence" value="ECO:0007669"/>
    <property type="project" value="UniProtKB-EC"/>
</dbReference>
<dbReference type="GO" id="GO:0005975">
    <property type="term" value="P:carbohydrate metabolic process"/>
    <property type="evidence" value="ECO:0007669"/>
    <property type="project" value="InterPro"/>
</dbReference>
<dbReference type="Pfam" id="PF25788">
    <property type="entry name" value="Ig_Rha78A_N"/>
    <property type="match status" value="1"/>
</dbReference>
<dbReference type="InterPro" id="IPR008928">
    <property type="entry name" value="6-hairpin_glycosidase_sf"/>
</dbReference>
<feature type="domain" description="Alpha-L-rhamnosidase six-hairpin glycosidase" evidence="6">
    <location>
        <begin position="514"/>
        <end position="853"/>
    </location>
</feature>
<dbReference type="Gene3D" id="2.60.40.10">
    <property type="entry name" value="Immunoglobulins"/>
    <property type="match status" value="1"/>
</dbReference>
<dbReference type="Gene3D" id="1.50.10.10">
    <property type="match status" value="1"/>
</dbReference>
<dbReference type="InterPro" id="IPR012341">
    <property type="entry name" value="6hp_glycosidase-like_sf"/>
</dbReference>
<dbReference type="KEGG" id="cwo:Cwoe_0243"/>
<dbReference type="Pfam" id="PF17389">
    <property type="entry name" value="Bac_rhamnosid6H"/>
    <property type="match status" value="1"/>
</dbReference>
<accession>D3F606</accession>
<dbReference type="EC" id="3.2.1.40" evidence="2"/>
<dbReference type="InterPro" id="IPR016007">
    <property type="entry name" value="Alpha_rhamnosid"/>
</dbReference>
<dbReference type="CAZy" id="GH78">
    <property type="family name" value="Glycoside Hydrolase Family 78"/>
</dbReference>
<evidence type="ECO:0000313" key="8">
    <source>
        <dbReference type="EMBL" id="ADB48679.1"/>
    </source>
</evidence>
<feature type="domain" description="Alpha-L-rhamnosidase C-terminal" evidence="7">
    <location>
        <begin position="857"/>
        <end position="927"/>
    </location>
</feature>
<reference evidence="9" key="2">
    <citation type="submission" date="2010-01" db="EMBL/GenBank/DDBJ databases">
        <title>The complete genome of Conexibacter woesei DSM 14684.</title>
        <authorList>
            <consortium name="US DOE Joint Genome Institute (JGI-PGF)"/>
            <person name="Lucas S."/>
            <person name="Copeland A."/>
            <person name="Lapidus A."/>
            <person name="Glavina del Rio T."/>
            <person name="Dalin E."/>
            <person name="Tice H."/>
            <person name="Bruce D."/>
            <person name="Goodwin L."/>
            <person name="Pitluck S."/>
            <person name="Kyrpides N."/>
            <person name="Mavromatis K."/>
            <person name="Ivanova N."/>
            <person name="Mikhailova N."/>
            <person name="Chertkov O."/>
            <person name="Brettin T."/>
            <person name="Detter J.C."/>
            <person name="Han C."/>
            <person name="Larimer F."/>
            <person name="Land M."/>
            <person name="Hauser L."/>
            <person name="Markowitz V."/>
            <person name="Cheng J.-F."/>
            <person name="Hugenholtz P."/>
            <person name="Woyke T."/>
            <person name="Wu D."/>
            <person name="Pukall R."/>
            <person name="Steenblock K."/>
            <person name="Schneider S."/>
            <person name="Klenk H.-P."/>
            <person name="Eisen J.A."/>
        </authorList>
    </citation>
    <scope>NUCLEOTIDE SEQUENCE [LARGE SCALE GENOMIC DNA]</scope>
    <source>
        <strain evidence="9">DSM 14684 / CIP 108061 / JCM 11494 / NBRC 100937 / ID131577</strain>
    </source>
</reference>
<dbReference type="Gene3D" id="2.60.120.260">
    <property type="entry name" value="Galactose-binding domain-like"/>
    <property type="match status" value="2"/>
</dbReference>
<evidence type="ECO:0000259" key="6">
    <source>
        <dbReference type="Pfam" id="PF17389"/>
    </source>
</evidence>
<dbReference type="Pfam" id="PF05592">
    <property type="entry name" value="Bac_rhamnosid"/>
    <property type="match status" value="1"/>
</dbReference>
<dbReference type="PIRSF" id="PIRSF010631">
    <property type="entry name" value="A-rhamnsds"/>
    <property type="match status" value="1"/>
</dbReference>
<dbReference type="PANTHER" id="PTHR33307">
    <property type="entry name" value="ALPHA-RHAMNOSIDASE (EUROFUNG)"/>
    <property type="match status" value="1"/>
</dbReference>